<dbReference type="EMBL" id="CAJGYM010000003">
    <property type="protein sequence ID" value="CAD6185852.1"/>
    <property type="molecule type" value="Genomic_DNA"/>
</dbReference>
<evidence type="ECO:0000313" key="9">
    <source>
        <dbReference type="Proteomes" id="UP000835052"/>
    </source>
</evidence>
<reference evidence="8" key="1">
    <citation type="submission" date="2020-10" db="EMBL/GenBank/DDBJ databases">
        <authorList>
            <person name="Kikuchi T."/>
        </authorList>
    </citation>
    <scope>NUCLEOTIDE SEQUENCE</scope>
    <source>
        <strain evidence="8">NKZ352</strain>
    </source>
</reference>
<dbReference type="SMART" id="SM01370">
    <property type="entry name" value="TAFII55_N"/>
    <property type="match status" value="1"/>
</dbReference>
<dbReference type="InterPro" id="IPR006751">
    <property type="entry name" value="TAFII55_prot_cons_reg"/>
</dbReference>
<dbReference type="OrthoDB" id="153872at2759"/>
<evidence type="ECO:0000256" key="5">
    <source>
        <dbReference type="ARBA" id="ARBA00023242"/>
    </source>
</evidence>
<evidence type="ECO:0000256" key="1">
    <source>
        <dbReference type="ARBA" id="ARBA00004123"/>
    </source>
</evidence>
<keyword evidence="4" id="KW-0804">Transcription</keyword>
<gene>
    <name evidence="8" type="ORF">CAUJ_LOCUS1771</name>
</gene>
<organism evidence="8 9">
    <name type="scientific">Caenorhabditis auriculariae</name>
    <dbReference type="NCBI Taxonomy" id="2777116"/>
    <lineage>
        <taxon>Eukaryota</taxon>
        <taxon>Metazoa</taxon>
        <taxon>Ecdysozoa</taxon>
        <taxon>Nematoda</taxon>
        <taxon>Chromadorea</taxon>
        <taxon>Rhabditida</taxon>
        <taxon>Rhabditina</taxon>
        <taxon>Rhabditomorpha</taxon>
        <taxon>Rhabditoidea</taxon>
        <taxon>Rhabditidae</taxon>
        <taxon>Peloderinae</taxon>
        <taxon>Caenorhabditis</taxon>
    </lineage>
</organism>
<comment type="similarity">
    <text evidence="2">Belongs to the TAF7 family.</text>
</comment>
<dbReference type="PANTHER" id="PTHR12228">
    <property type="entry name" value="TRANSCRIPTION INITIATION FACTOR TFIID 55 KD SUBUNIT-RELATED"/>
    <property type="match status" value="1"/>
</dbReference>
<evidence type="ECO:0000256" key="6">
    <source>
        <dbReference type="SAM" id="MobiDB-lite"/>
    </source>
</evidence>
<sequence>MSAGGSRLFAKRLAANRVPEVATDDVQDWENHLILRVPTDCVDRVNRLIKDGYPKEEFGIQFANGDMRNAQIRLGNLILSAKIYDLPCTTEVFKTLDHKNIYKVADLSQIVICSHDVQRPQDQDQKQKKRTKKQWQYPHGLTPPMKSARRRRFRKTKKKKYMDAPEEPSQQASDTALFGDQLSSSDSDEEVSMMNDDKDD</sequence>
<evidence type="ECO:0000256" key="2">
    <source>
        <dbReference type="ARBA" id="ARBA00009368"/>
    </source>
</evidence>
<feature type="compositionally biased region" description="Basic residues" evidence="6">
    <location>
        <begin position="147"/>
        <end position="160"/>
    </location>
</feature>
<name>A0A8S1GSS1_9PELO</name>
<protein>
    <recommendedName>
        <fullName evidence="7">TAFII55 protein conserved region domain-containing protein</fullName>
    </recommendedName>
</protein>
<dbReference type="AlphaFoldDB" id="A0A8S1GSS1"/>
<keyword evidence="3" id="KW-0805">Transcription regulation</keyword>
<feature type="compositionally biased region" description="Acidic residues" evidence="6">
    <location>
        <begin position="186"/>
        <end position="200"/>
    </location>
</feature>
<dbReference type="InterPro" id="IPR037817">
    <property type="entry name" value="TAF7"/>
</dbReference>
<feature type="region of interest" description="Disordered" evidence="6">
    <location>
        <begin position="118"/>
        <end position="200"/>
    </location>
</feature>
<dbReference type="GO" id="GO:0016251">
    <property type="term" value="F:RNA polymerase II general transcription initiation factor activity"/>
    <property type="evidence" value="ECO:0007669"/>
    <property type="project" value="TreeGrafter"/>
</dbReference>
<accession>A0A8S1GSS1</accession>
<proteinExistence type="inferred from homology"/>
<keyword evidence="5" id="KW-0539">Nucleus</keyword>
<comment type="subcellular location">
    <subcellularLocation>
        <location evidence="1">Nucleus</location>
    </subcellularLocation>
</comment>
<dbReference type="GO" id="GO:0005669">
    <property type="term" value="C:transcription factor TFIID complex"/>
    <property type="evidence" value="ECO:0007669"/>
    <property type="project" value="InterPro"/>
</dbReference>
<comment type="caution">
    <text evidence="8">The sequence shown here is derived from an EMBL/GenBank/DDBJ whole genome shotgun (WGS) entry which is preliminary data.</text>
</comment>
<dbReference type="Proteomes" id="UP000835052">
    <property type="component" value="Unassembled WGS sequence"/>
</dbReference>
<dbReference type="CDD" id="cd08047">
    <property type="entry name" value="TAF7"/>
    <property type="match status" value="1"/>
</dbReference>
<evidence type="ECO:0000256" key="3">
    <source>
        <dbReference type="ARBA" id="ARBA00023015"/>
    </source>
</evidence>
<dbReference type="PANTHER" id="PTHR12228:SF0">
    <property type="entry name" value="TATA-BOX BINDING PROTEIN ASSOCIATED FACTOR 7"/>
    <property type="match status" value="1"/>
</dbReference>
<feature type="domain" description="TAFII55 protein conserved region" evidence="7">
    <location>
        <begin position="29"/>
        <end position="174"/>
    </location>
</feature>
<keyword evidence="9" id="KW-1185">Reference proteome</keyword>
<evidence type="ECO:0000313" key="8">
    <source>
        <dbReference type="EMBL" id="CAD6185852.1"/>
    </source>
</evidence>
<dbReference type="GO" id="GO:0051123">
    <property type="term" value="P:RNA polymerase II preinitiation complex assembly"/>
    <property type="evidence" value="ECO:0007669"/>
    <property type="project" value="TreeGrafter"/>
</dbReference>
<evidence type="ECO:0000259" key="7">
    <source>
        <dbReference type="SMART" id="SM01370"/>
    </source>
</evidence>
<dbReference type="Pfam" id="PF04658">
    <property type="entry name" value="TAFII55_N"/>
    <property type="match status" value="1"/>
</dbReference>
<evidence type="ECO:0000256" key="4">
    <source>
        <dbReference type="ARBA" id="ARBA00023163"/>
    </source>
</evidence>